<evidence type="ECO:0000313" key="3">
    <source>
        <dbReference type="Proteomes" id="UP001063816"/>
    </source>
</evidence>
<dbReference type="RefSeq" id="WP_271281087.1">
    <property type="nucleotide sequence ID" value="NZ_JAMGZK010000037.1"/>
</dbReference>
<protein>
    <submittedName>
        <fullName evidence="2">Indoleacetamide hydrolase</fullName>
    </submittedName>
</protein>
<proteinExistence type="predicted"/>
<dbReference type="InterPro" id="IPR020556">
    <property type="entry name" value="Amidase_CS"/>
</dbReference>
<evidence type="ECO:0000313" key="2">
    <source>
        <dbReference type="EMBL" id="MCU6663340.1"/>
    </source>
</evidence>
<reference evidence="2" key="1">
    <citation type="submission" date="2022-05" db="EMBL/GenBank/DDBJ databases">
        <title>Description of a novel species of Leclercia; Leclercia tamurae and the Proposal for a Novel Genus Silvania gen. nov. Containing Two Novel Species Silvania hatchlandensis sp. nov. and Silvania confinis sp. nov. Isolated from the Rhizosphere of Oak.</title>
        <authorList>
            <person name="Maddock D.W."/>
            <person name="Brady C.L."/>
            <person name="Denman S."/>
            <person name="Arnold D."/>
        </authorList>
    </citation>
    <scope>NUCLEOTIDE SEQUENCE</scope>
    <source>
        <strain evidence="2">H19S6</strain>
    </source>
</reference>
<dbReference type="PROSITE" id="PS00571">
    <property type="entry name" value="AMIDASES"/>
    <property type="match status" value="1"/>
</dbReference>
<dbReference type="NCBIfam" id="NF005688">
    <property type="entry name" value="PRK07488.1"/>
    <property type="match status" value="1"/>
</dbReference>
<organism evidence="2 3">
    <name type="scientific">Silvania hatchlandensis</name>
    <dbReference type="NCBI Taxonomy" id="2926469"/>
    <lineage>
        <taxon>Bacteria</taxon>
        <taxon>Pseudomonadati</taxon>
        <taxon>Pseudomonadota</taxon>
        <taxon>Gammaproteobacteria</taxon>
        <taxon>Enterobacterales</taxon>
        <taxon>Enterobacteriaceae</taxon>
        <taxon>Silvania</taxon>
    </lineage>
</organism>
<keyword evidence="2" id="KW-0378">Hydrolase</keyword>
<evidence type="ECO:0000259" key="1">
    <source>
        <dbReference type="Pfam" id="PF01425"/>
    </source>
</evidence>
<dbReference type="PANTHER" id="PTHR11895:SF151">
    <property type="entry name" value="GLUTAMYL-TRNA(GLN) AMIDOTRANSFERASE SUBUNIT A"/>
    <property type="match status" value="1"/>
</dbReference>
<keyword evidence="3" id="KW-1185">Reference proteome</keyword>
<dbReference type="SUPFAM" id="SSF75304">
    <property type="entry name" value="Amidase signature (AS) enzymes"/>
    <property type="match status" value="1"/>
</dbReference>
<dbReference type="InterPro" id="IPR036928">
    <property type="entry name" value="AS_sf"/>
</dbReference>
<dbReference type="GO" id="GO:0016787">
    <property type="term" value="F:hydrolase activity"/>
    <property type="evidence" value="ECO:0007669"/>
    <property type="project" value="UniProtKB-KW"/>
</dbReference>
<dbReference type="InterPro" id="IPR000120">
    <property type="entry name" value="Amidase"/>
</dbReference>
<accession>A0A9J6PXF7</accession>
<gene>
    <name evidence="2" type="primary">iaaH</name>
    <name evidence="2" type="ORF">M8014_03145</name>
</gene>
<sequence>MKIINPSDLANTVPDLSTLSAADAAVLIYEQKISSEQLVCACLSRIEAQEHLNAFITVNAAQALAQAKAWDKYLAAGGAPLPLGGVPIAVKDNIHVAGLPNTAGTLALKNFIPTASAPVIQKLIDAGAIIIGKSNMHELAFGVTGYNAAYHSPGVKGVRNARNPSRIAGGSSSGSAVAVATSMVPVAIGTDTGASVRQPCALNGCVGFRPTTGRYPQTGITPISHTRDTAGPMARSVGDISLLDHLITGSAVLAPKPANRIRLGIAHYFWQALDDDVSQQAHAALAMLRDAGITLINVEMPELEQANAAVSFPVVMHEGKHDLIKYLQEQDLPLTLADVVQQIASPDVRAIFEHGIIPGVIPDINGQPAPLPPLYDQAISQGIGRLLAIYEHTFRENELDGLIFPTSPVVAPLANDEVSSAENFARLIRNVDPGSNARLPGLSLPIGNGPTSQLPVGIEIDGLPGSDAQILAIGATLEQILKQ</sequence>
<dbReference type="InterPro" id="IPR023631">
    <property type="entry name" value="Amidase_dom"/>
</dbReference>
<dbReference type="Pfam" id="PF01425">
    <property type="entry name" value="Amidase"/>
    <property type="match status" value="1"/>
</dbReference>
<feature type="domain" description="Amidase" evidence="1">
    <location>
        <begin position="38"/>
        <end position="471"/>
    </location>
</feature>
<dbReference type="Proteomes" id="UP001063816">
    <property type="component" value="Unassembled WGS sequence"/>
</dbReference>
<dbReference type="PANTHER" id="PTHR11895">
    <property type="entry name" value="TRANSAMIDASE"/>
    <property type="match status" value="1"/>
</dbReference>
<dbReference type="EMBL" id="JAMGZK010000037">
    <property type="protein sequence ID" value="MCU6663340.1"/>
    <property type="molecule type" value="Genomic_DNA"/>
</dbReference>
<dbReference type="AlphaFoldDB" id="A0A9J6PXF7"/>
<dbReference type="Gene3D" id="3.90.1300.10">
    <property type="entry name" value="Amidase signature (AS) domain"/>
    <property type="match status" value="1"/>
</dbReference>
<comment type="caution">
    <text evidence="2">The sequence shown here is derived from an EMBL/GenBank/DDBJ whole genome shotgun (WGS) entry which is preliminary data.</text>
</comment>
<name>A0A9J6PXF7_9ENTR</name>